<feature type="domain" description="Beta-lactamase-related" evidence="2">
    <location>
        <begin position="33"/>
        <end position="365"/>
    </location>
</feature>
<dbReference type="PANTHER" id="PTHR43283">
    <property type="entry name" value="BETA-LACTAMASE-RELATED"/>
    <property type="match status" value="1"/>
</dbReference>
<dbReference type="SUPFAM" id="SSF56601">
    <property type="entry name" value="beta-lactamase/transpeptidase-like"/>
    <property type="match status" value="1"/>
</dbReference>
<reference evidence="3 4" key="2">
    <citation type="submission" date="2020-03" db="EMBL/GenBank/DDBJ databases">
        <authorList>
            <person name="Ichikawa N."/>
            <person name="Kimura A."/>
            <person name="Kitahashi Y."/>
            <person name="Uohara A."/>
        </authorList>
    </citation>
    <scope>NUCLEOTIDE SEQUENCE [LARGE SCALE GENOMIC DNA]</scope>
    <source>
        <strain evidence="3 4">NBRC 108638</strain>
    </source>
</reference>
<accession>A0A6V8LJ86</accession>
<dbReference type="Pfam" id="PF00144">
    <property type="entry name" value="Beta-lactamase"/>
    <property type="match status" value="1"/>
</dbReference>
<keyword evidence="1" id="KW-0378">Hydrolase</keyword>
<comment type="caution">
    <text evidence="3">The sequence shown here is derived from an EMBL/GenBank/DDBJ whole genome shotgun (WGS) entry which is preliminary data.</text>
</comment>
<evidence type="ECO:0000259" key="2">
    <source>
        <dbReference type="Pfam" id="PF00144"/>
    </source>
</evidence>
<dbReference type="Gene3D" id="3.40.710.10">
    <property type="entry name" value="DD-peptidase/beta-lactamase superfamily"/>
    <property type="match status" value="1"/>
</dbReference>
<reference evidence="3 4" key="1">
    <citation type="submission" date="2020-03" db="EMBL/GenBank/DDBJ databases">
        <title>Whole genome shotgun sequence of Phytohabitans rumicis NBRC 108638.</title>
        <authorList>
            <person name="Komaki H."/>
            <person name="Tamura T."/>
        </authorList>
    </citation>
    <scope>NUCLEOTIDE SEQUENCE [LARGE SCALE GENOMIC DNA]</scope>
    <source>
        <strain evidence="3 4">NBRC 108638</strain>
    </source>
</reference>
<evidence type="ECO:0000313" key="3">
    <source>
        <dbReference type="EMBL" id="GFJ92685.1"/>
    </source>
</evidence>
<proteinExistence type="predicted"/>
<keyword evidence="4" id="KW-1185">Reference proteome</keyword>
<dbReference type="InterPro" id="IPR001466">
    <property type="entry name" value="Beta-lactam-related"/>
</dbReference>
<evidence type="ECO:0000256" key="1">
    <source>
        <dbReference type="ARBA" id="ARBA00022801"/>
    </source>
</evidence>
<dbReference type="GO" id="GO:0016787">
    <property type="term" value="F:hydrolase activity"/>
    <property type="evidence" value="ECO:0007669"/>
    <property type="project" value="UniProtKB-KW"/>
</dbReference>
<protein>
    <recommendedName>
        <fullName evidence="2">Beta-lactamase-related domain-containing protein</fullName>
    </recommendedName>
</protein>
<sequence length="383" mass="39832">MTAAGAAPYVAKLTSTLQRFLKPTTENPKHPTYAGAVALVMVGGKVTAQVAVGHALRYGAGPVELPAAKRVAMRPDSVFDLASLTKVYTAILLLQQVDKGRVDLSAPVVSYLPEFTGTGKDKITVRQLLTHTSGLPVGAKVAGLPDLAAKRKAVLSTPLISGATPGTVFRYSSVGLMVAAMLVEKITGSTLDKALKTGIAGPLGLRDTGFKPLTWMSKADQAARLVATDARSSRGLLRGVVHDDVANQMGGVAGSAGIFGTAADVAAIGQMLLSGGKGILSASLVKTMLTNANKGLPAIDPERPGRPSDHGLGVVLRQPWFMGKLSTAATYGHTGFTGTSLLVEPRRKLVLALLTNRAHPNWSWANPDPMRAVISNLLADALP</sequence>
<dbReference type="AlphaFoldDB" id="A0A6V8LJ86"/>
<organism evidence="3 4">
    <name type="scientific">Phytohabitans rumicis</name>
    <dbReference type="NCBI Taxonomy" id="1076125"/>
    <lineage>
        <taxon>Bacteria</taxon>
        <taxon>Bacillati</taxon>
        <taxon>Actinomycetota</taxon>
        <taxon>Actinomycetes</taxon>
        <taxon>Micromonosporales</taxon>
        <taxon>Micromonosporaceae</taxon>
    </lineage>
</organism>
<dbReference type="InterPro" id="IPR012338">
    <property type="entry name" value="Beta-lactam/transpept-like"/>
</dbReference>
<evidence type="ECO:0000313" key="4">
    <source>
        <dbReference type="Proteomes" id="UP000482960"/>
    </source>
</evidence>
<dbReference type="InterPro" id="IPR050789">
    <property type="entry name" value="Diverse_Enzym_Activities"/>
</dbReference>
<dbReference type="PANTHER" id="PTHR43283:SF11">
    <property type="entry name" value="BETA-LACTAMASE-RELATED DOMAIN-CONTAINING PROTEIN"/>
    <property type="match status" value="1"/>
</dbReference>
<dbReference type="EMBL" id="BLPG01000001">
    <property type="protein sequence ID" value="GFJ92685.1"/>
    <property type="molecule type" value="Genomic_DNA"/>
</dbReference>
<name>A0A6V8LJ86_9ACTN</name>
<dbReference type="Proteomes" id="UP000482960">
    <property type="component" value="Unassembled WGS sequence"/>
</dbReference>
<gene>
    <name evidence="3" type="ORF">Prum_063270</name>
</gene>